<dbReference type="InterPro" id="IPR048087">
    <property type="entry name" value="VF_A0006-like"/>
</dbReference>
<feature type="signal peptide" evidence="1">
    <location>
        <begin position="1"/>
        <end position="25"/>
    </location>
</feature>
<evidence type="ECO:0000313" key="3">
    <source>
        <dbReference type="Proteomes" id="UP000239263"/>
    </source>
</evidence>
<organism evidence="2 3">
    <name type="scientific">Aliivibrio sifiae</name>
    <dbReference type="NCBI Taxonomy" id="566293"/>
    <lineage>
        <taxon>Bacteria</taxon>
        <taxon>Pseudomonadati</taxon>
        <taxon>Pseudomonadota</taxon>
        <taxon>Gammaproteobacteria</taxon>
        <taxon>Vibrionales</taxon>
        <taxon>Vibrionaceae</taxon>
        <taxon>Aliivibrio</taxon>
    </lineage>
</organism>
<dbReference type="EMBL" id="MSCO01000002">
    <property type="protein sequence ID" value="PQJ85153.1"/>
    <property type="molecule type" value="Genomic_DNA"/>
</dbReference>
<dbReference type="Proteomes" id="UP000239263">
    <property type="component" value="Unassembled WGS sequence"/>
</dbReference>
<protein>
    <submittedName>
        <fullName evidence="2">Uncharacterized protein</fullName>
    </submittedName>
</protein>
<keyword evidence="1" id="KW-0732">Signal</keyword>
<dbReference type="OrthoDB" id="5821954at2"/>
<comment type="caution">
    <text evidence="2">The sequence shown here is derived from an EMBL/GenBank/DDBJ whole genome shotgun (WGS) entry which is preliminary data.</text>
</comment>
<name>A0A2S7X4N1_9GAMM</name>
<proteinExistence type="predicted"/>
<evidence type="ECO:0000256" key="1">
    <source>
        <dbReference type="SAM" id="SignalP"/>
    </source>
</evidence>
<feature type="chain" id="PRO_5015652461" evidence="1">
    <location>
        <begin position="26"/>
        <end position="106"/>
    </location>
</feature>
<sequence>MSQFITMNKFKLMLLCLFIANSVQAKEDKEAYQDCIFQYVTGTEEPSVSIMLTNACEKLYMDNFMLEEKDANYNQCLLDNLQNSKNKIASLKVKQACDQRYRSFFN</sequence>
<reference evidence="2 3" key="1">
    <citation type="submission" date="2016-12" db="EMBL/GenBank/DDBJ databases">
        <title>Diversity of luminous bacteria.</title>
        <authorList>
            <person name="Yoshizawa S."/>
            <person name="Kogure K."/>
        </authorList>
    </citation>
    <scope>NUCLEOTIDE SEQUENCE [LARGE SCALE GENOMIC DNA]</scope>
    <source>
        <strain evidence="2 3">ATCC 33715</strain>
    </source>
</reference>
<accession>A0A2S7X4N1</accession>
<evidence type="ECO:0000313" key="2">
    <source>
        <dbReference type="EMBL" id="PQJ85153.1"/>
    </source>
</evidence>
<dbReference type="AlphaFoldDB" id="A0A2S7X4N1"/>
<dbReference type="NCBIfam" id="NF041602">
    <property type="entry name" value="VF_A0006_fam"/>
    <property type="match status" value="1"/>
</dbReference>
<gene>
    <name evidence="2" type="ORF">BTO22_16965</name>
</gene>